<dbReference type="PANTHER" id="PTHR32060">
    <property type="entry name" value="TAIL-SPECIFIC PROTEASE"/>
    <property type="match status" value="1"/>
</dbReference>
<dbReference type="InterPro" id="IPR020992">
    <property type="entry name" value="Tail_Prtase_C"/>
</dbReference>
<dbReference type="SMART" id="SM00228">
    <property type="entry name" value="PDZ"/>
    <property type="match status" value="1"/>
</dbReference>
<dbReference type="InterPro" id="IPR004447">
    <property type="entry name" value="Peptidase_S41A"/>
</dbReference>
<dbReference type="PANTHER" id="PTHR32060:SF22">
    <property type="entry name" value="CARBOXYL-TERMINAL-PROCESSING PEPTIDASE 3, CHLOROPLASTIC"/>
    <property type="match status" value="1"/>
</dbReference>
<gene>
    <name evidence="8" type="primary">prc</name>
    <name evidence="8" type="ORF">RM544_03475</name>
</gene>
<keyword evidence="9" id="KW-1185">Reference proteome</keyword>
<protein>
    <submittedName>
        <fullName evidence="8">Carboxy terminal-processing peptidase</fullName>
        <ecNumber evidence="8">3.4.21.102</ecNumber>
    </submittedName>
</protein>
<keyword evidence="2 5" id="KW-0645">Protease</keyword>
<dbReference type="Pfam" id="PF11818">
    <property type="entry name" value="DUF3340"/>
    <property type="match status" value="1"/>
</dbReference>
<evidence type="ECO:0000256" key="1">
    <source>
        <dbReference type="ARBA" id="ARBA00009179"/>
    </source>
</evidence>
<keyword evidence="6" id="KW-0472">Membrane</keyword>
<evidence type="ECO:0000256" key="3">
    <source>
        <dbReference type="ARBA" id="ARBA00022801"/>
    </source>
</evidence>
<dbReference type="EMBL" id="JAVRIE010000001">
    <property type="protein sequence ID" value="MDT0581586.1"/>
    <property type="molecule type" value="Genomic_DNA"/>
</dbReference>
<keyword evidence="6" id="KW-1133">Transmembrane helix</keyword>
<evidence type="ECO:0000256" key="5">
    <source>
        <dbReference type="RuleBase" id="RU004404"/>
    </source>
</evidence>
<dbReference type="GO" id="GO:0007165">
    <property type="term" value="P:signal transduction"/>
    <property type="evidence" value="ECO:0007669"/>
    <property type="project" value="TreeGrafter"/>
</dbReference>
<evidence type="ECO:0000256" key="6">
    <source>
        <dbReference type="SAM" id="Phobius"/>
    </source>
</evidence>
<dbReference type="InterPro" id="IPR001478">
    <property type="entry name" value="PDZ"/>
</dbReference>
<dbReference type="NCBIfam" id="TIGR00225">
    <property type="entry name" value="prc"/>
    <property type="match status" value="1"/>
</dbReference>
<dbReference type="PROSITE" id="PS50106">
    <property type="entry name" value="PDZ"/>
    <property type="match status" value="1"/>
</dbReference>
<keyword evidence="3 5" id="KW-0378">Hydrolase</keyword>
<dbReference type="AlphaFoldDB" id="A0AAW8R054"/>
<sequence length="694" mass="78541">MQSNVVKTFKKRFVSVAVTTCLVGGISFFSYSLPGPSTETTGVIPELKQESQHGKSAKRITDHFTRSHYKKIDIDNALSQKVFDRYLRSLDLNKSFFYAKDIAKFEKLKNDFDDAIRKGDLDIAYDIYEVNLERRAERFNYALTLLDLPFDFERKDDKYFYDREESAWASTEDELNEVWRQRVKYDALNLKMADKTWEETQDILKKRYERAIKRLSQTKSEDVFQTVMNSFARSIEAHTSYLSPRNTERFQMEMNLSLEGIGAVLRSEEDHTVIVSLVPGGPADKSEKVKPEDKIVAVAQDGEEFVDVVGWRLDDVVQLIKGPKGSVVTLQVLKGQGEGKKLAEVTITRDKVKLEDRAAKSEVYIPESGPNKGQKLGVINIPSFYHNLHVDVKKELDKLKEEEVKGVIVDLRGNGGGSLPESIYLSGLFIEKGPVVQVRYENGRISVDRDTDGVVHYAGPLTVMVDRYSASASEIFAAAMQDYGRAVIVGEQTFGKGTVQQHRGLSRIYDLDENPLGAVQFTIAKFYRISGGSTQYKGVTPDILYPSPIDPAEWGESKEENALPYDSIRKANYSQLGRYDGMIDVLAAKHSARAMKDPEFGYIFEDIEEYNKNKDKDYISLVESERLETRAENDDQALTRLNERLKRMGLEPVGSLEDDLPDEIDEIDPFLAEAANITFDMISTGSYALNLKES</sequence>
<dbReference type="RefSeq" id="WP_311360368.1">
    <property type="nucleotide sequence ID" value="NZ_JAVRIE010000001.1"/>
</dbReference>
<dbReference type="Gene3D" id="3.90.226.10">
    <property type="entry name" value="2-enoyl-CoA Hydratase, Chain A, domain 1"/>
    <property type="match status" value="1"/>
</dbReference>
<dbReference type="GO" id="GO:0006508">
    <property type="term" value="P:proteolysis"/>
    <property type="evidence" value="ECO:0007669"/>
    <property type="project" value="UniProtKB-KW"/>
</dbReference>
<dbReference type="SUPFAM" id="SSF52096">
    <property type="entry name" value="ClpP/crotonase"/>
    <property type="match status" value="1"/>
</dbReference>
<dbReference type="FunFam" id="3.90.226.10:FF:000090">
    <property type="entry name" value="Tail-specific protease"/>
    <property type="match status" value="1"/>
</dbReference>
<organism evidence="8 9">
    <name type="scientific">Brumicola blandensis</name>
    <dbReference type="NCBI Taxonomy" id="3075611"/>
    <lineage>
        <taxon>Bacteria</taxon>
        <taxon>Pseudomonadati</taxon>
        <taxon>Pseudomonadota</taxon>
        <taxon>Gammaproteobacteria</taxon>
        <taxon>Alteromonadales</taxon>
        <taxon>Alteromonadaceae</taxon>
        <taxon>Brumicola</taxon>
    </lineage>
</organism>
<dbReference type="CDD" id="cd06782">
    <property type="entry name" value="cpPDZ_CPP-like"/>
    <property type="match status" value="1"/>
</dbReference>
<feature type="domain" description="PDZ" evidence="7">
    <location>
        <begin position="251"/>
        <end position="327"/>
    </location>
</feature>
<dbReference type="InterPro" id="IPR029045">
    <property type="entry name" value="ClpP/crotonase-like_dom_sf"/>
</dbReference>
<dbReference type="InterPro" id="IPR040573">
    <property type="entry name" value="TSP_N"/>
</dbReference>
<dbReference type="GO" id="GO:0004252">
    <property type="term" value="F:serine-type endopeptidase activity"/>
    <property type="evidence" value="ECO:0007669"/>
    <property type="project" value="UniProtKB-EC"/>
</dbReference>
<dbReference type="InterPro" id="IPR005151">
    <property type="entry name" value="Tail-specific_protease"/>
</dbReference>
<proteinExistence type="inferred from homology"/>
<dbReference type="Gene3D" id="3.30.750.44">
    <property type="match status" value="1"/>
</dbReference>
<dbReference type="SMART" id="SM00245">
    <property type="entry name" value="TSPc"/>
    <property type="match status" value="1"/>
</dbReference>
<feature type="transmembrane region" description="Helical" evidence="6">
    <location>
        <begin position="12"/>
        <end position="31"/>
    </location>
</feature>
<name>A0AAW8R054_9ALTE</name>
<dbReference type="Pfam" id="PF03572">
    <property type="entry name" value="Peptidase_S41"/>
    <property type="match status" value="1"/>
</dbReference>
<dbReference type="GO" id="GO:0030288">
    <property type="term" value="C:outer membrane-bounded periplasmic space"/>
    <property type="evidence" value="ECO:0007669"/>
    <property type="project" value="TreeGrafter"/>
</dbReference>
<dbReference type="SUPFAM" id="SSF50156">
    <property type="entry name" value="PDZ domain-like"/>
    <property type="match status" value="1"/>
</dbReference>
<dbReference type="EC" id="3.4.21.102" evidence="8"/>
<evidence type="ECO:0000256" key="2">
    <source>
        <dbReference type="ARBA" id="ARBA00022670"/>
    </source>
</evidence>
<dbReference type="Pfam" id="PF00595">
    <property type="entry name" value="PDZ"/>
    <property type="match status" value="1"/>
</dbReference>
<keyword evidence="4 5" id="KW-0720">Serine protease</keyword>
<dbReference type="Pfam" id="PF17804">
    <property type="entry name" value="TSP_NTD"/>
    <property type="match status" value="1"/>
</dbReference>
<comment type="similarity">
    <text evidence="1 5">Belongs to the peptidase S41A family.</text>
</comment>
<dbReference type="InterPro" id="IPR036034">
    <property type="entry name" value="PDZ_sf"/>
</dbReference>
<comment type="caution">
    <text evidence="8">The sequence shown here is derived from an EMBL/GenBank/DDBJ whole genome shotgun (WGS) entry which is preliminary data.</text>
</comment>
<evidence type="ECO:0000259" key="7">
    <source>
        <dbReference type="PROSITE" id="PS50106"/>
    </source>
</evidence>
<keyword evidence="6" id="KW-0812">Transmembrane</keyword>
<evidence type="ECO:0000313" key="9">
    <source>
        <dbReference type="Proteomes" id="UP001249020"/>
    </source>
</evidence>
<accession>A0AAW8R054</accession>
<dbReference type="CDD" id="cd07560">
    <property type="entry name" value="Peptidase_S41_CPP"/>
    <property type="match status" value="1"/>
</dbReference>
<dbReference type="NCBIfam" id="NF008388">
    <property type="entry name" value="PRK11186.1"/>
    <property type="match status" value="1"/>
</dbReference>
<reference evidence="8 9" key="1">
    <citation type="submission" date="2023-09" db="EMBL/GenBank/DDBJ databases">
        <authorList>
            <person name="Rey-Velasco X."/>
        </authorList>
    </citation>
    <scope>NUCLEOTIDE SEQUENCE [LARGE SCALE GENOMIC DNA]</scope>
    <source>
        <strain evidence="8 9">W409</strain>
    </source>
</reference>
<evidence type="ECO:0000313" key="8">
    <source>
        <dbReference type="EMBL" id="MDT0581586.1"/>
    </source>
</evidence>
<dbReference type="Proteomes" id="UP001249020">
    <property type="component" value="Unassembled WGS sequence"/>
</dbReference>
<dbReference type="Gene3D" id="2.30.42.10">
    <property type="match status" value="1"/>
</dbReference>
<evidence type="ECO:0000256" key="4">
    <source>
        <dbReference type="ARBA" id="ARBA00022825"/>
    </source>
</evidence>